<sequence length="510" mass="54507">MSLSVVYTRANQGVDAPLVTVETHLSNGLPSLSMVGLPETAVKESRERVRSAILNAGLEFPAMRITINLAPADVPKAGGRYDLAIALSILAASGQICQKRLPFTEILGELALSGQVRGIQGVVPAVIAARNQLRSALIPQINAGEAAVVRDAQCHVVADLRSACQHFVKGQPGLPVLPMAELDAALEQHSPDPLASIRGQQHAKRALTIAAAGGHNMLMVGPPGTGKTLLANALPGLLPRLAENQSLQVAAIRSVAGTPVDSSQWGIPPFRAPHHGASSVAIVGGGRSLQPGEVTLAHSGVLFLDELTEFKRHVLESLREPLEAGQVTISRADYRVTFPSAFQLVCAMNPCPCGYFGDSQRQCTCTPERIARYLEKISGPLLDRIDLQVEVARLDYQQLMHEPSGTADEPVWSPHRIERCRARQLQRSDCLNARLTARMLHDVCPLSTECDALLKSVVESMKLSARACHRVIKLARTIADMEEAADIAAEHLAEAASYRGLSLPGGSPAL</sequence>
<evidence type="ECO:0000313" key="6">
    <source>
        <dbReference type="Proteomes" id="UP000065641"/>
    </source>
</evidence>
<dbReference type="PANTHER" id="PTHR32039">
    <property type="entry name" value="MAGNESIUM-CHELATASE SUBUNIT CHLI"/>
    <property type="match status" value="1"/>
</dbReference>
<dbReference type="NCBIfam" id="TIGR00368">
    <property type="entry name" value="YifB family Mg chelatase-like AAA ATPase"/>
    <property type="match status" value="1"/>
</dbReference>
<evidence type="ECO:0000256" key="3">
    <source>
        <dbReference type="ARBA" id="ARBA00022840"/>
    </source>
</evidence>
<dbReference type="InterPro" id="IPR004482">
    <property type="entry name" value="Mg_chelat-rel"/>
</dbReference>
<dbReference type="GO" id="GO:0003677">
    <property type="term" value="F:DNA binding"/>
    <property type="evidence" value="ECO:0007669"/>
    <property type="project" value="InterPro"/>
</dbReference>
<dbReference type="InterPro" id="IPR027417">
    <property type="entry name" value="P-loop_NTPase"/>
</dbReference>
<dbReference type="PRINTS" id="PR01657">
    <property type="entry name" value="MCMFAMILY"/>
</dbReference>
<dbReference type="SMART" id="SM00382">
    <property type="entry name" value="AAA"/>
    <property type="match status" value="1"/>
</dbReference>
<dbReference type="AlphaFoldDB" id="A0A0S2K8Z1"/>
<dbReference type="InterPro" id="IPR003593">
    <property type="entry name" value="AAA+_ATPase"/>
</dbReference>
<evidence type="ECO:0000313" key="5">
    <source>
        <dbReference type="EMBL" id="ALO44778.1"/>
    </source>
</evidence>
<reference evidence="5 6" key="1">
    <citation type="submission" date="2015-11" db="EMBL/GenBank/DDBJ databases">
        <authorList>
            <person name="Zhang Y."/>
            <person name="Guo Z."/>
        </authorList>
    </citation>
    <scope>NUCLEOTIDE SEQUENCE [LARGE SCALE GENOMIC DNA]</scope>
    <source>
        <strain evidence="5 6">KCTC 32221</strain>
    </source>
</reference>
<dbReference type="GO" id="GO:0005524">
    <property type="term" value="F:ATP binding"/>
    <property type="evidence" value="ECO:0007669"/>
    <property type="project" value="UniProtKB-KW"/>
</dbReference>
<dbReference type="Proteomes" id="UP000065641">
    <property type="component" value="Chromosome"/>
</dbReference>
<keyword evidence="5" id="KW-0645">Protease</keyword>
<evidence type="ECO:0000256" key="2">
    <source>
        <dbReference type="ARBA" id="ARBA00022741"/>
    </source>
</evidence>
<evidence type="ECO:0000256" key="1">
    <source>
        <dbReference type="ARBA" id="ARBA00006354"/>
    </source>
</evidence>
<dbReference type="GO" id="GO:0008233">
    <property type="term" value="F:peptidase activity"/>
    <property type="evidence" value="ECO:0007669"/>
    <property type="project" value="UniProtKB-KW"/>
</dbReference>
<keyword evidence="5" id="KW-0378">Hydrolase</keyword>
<dbReference type="EMBL" id="CP013189">
    <property type="protein sequence ID" value="ALO44778.1"/>
    <property type="molecule type" value="Genomic_DNA"/>
</dbReference>
<dbReference type="InterPro" id="IPR000523">
    <property type="entry name" value="Mg_chelatse_chII-like_cat_dom"/>
</dbReference>
<dbReference type="STRING" id="1249552.PS2015_80"/>
<accession>A0A0S2K8Z1</accession>
<dbReference type="InterPro" id="IPR025158">
    <property type="entry name" value="Mg_chelat-rel_C"/>
</dbReference>
<dbReference type="GO" id="GO:0006508">
    <property type="term" value="P:proteolysis"/>
    <property type="evidence" value="ECO:0007669"/>
    <property type="project" value="UniProtKB-KW"/>
</dbReference>
<dbReference type="Pfam" id="PF13335">
    <property type="entry name" value="Mg_chelatase_C"/>
    <property type="match status" value="1"/>
</dbReference>
<dbReference type="InterPro" id="IPR001208">
    <property type="entry name" value="MCM_dom"/>
</dbReference>
<feature type="domain" description="AAA+ ATPase" evidence="4">
    <location>
        <begin position="213"/>
        <end position="395"/>
    </location>
</feature>
<dbReference type="SUPFAM" id="SSF54211">
    <property type="entry name" value="Ribosomal protein S5 domain 2-like"/>
    <property type="match status" value="1"/>
</dbReference>
<dbReference type="Pfam" id="PF13541">
    <property type="entry name" value="ChlI"/>
    <property type="match status" value="1"/>
</dbReference>
<dbReference type="PANTHER" id="PTHR32039:SF7">
    <property type="entry name" value="COMPETENCE PROTEIN COMM"/>
    <property type="match status" value="1"/>
</dbReference>
<keyword evidence="2" id="KW-0547">Nucleotide-binding</keyword>
<dbReference type="Gene3D" id="3.40.50.300">
    <property type="entry name" value="P-loop containing nucleotide triphosphate hydrolases"/>
    <property type="match status" value="1"/>
</dbReference>
<dbReference type="OrthoDB" id="9813147at2"/>
<dbReference type="RefSeq" id="WP_058020312.1">
    <property type="nucleotide sequence ID" value="NZ_CP013189.1"/>
</dbReference>
<gene>
    <name evidence="5" type="ORF">PS2015_80</name>
</gene>
<dbReference type="Gene3D" id="3.30.230.10">
    <property type="match status" value="1"/>
</dbReference>
<name>A0A0S2K8Z1_9GAMM</name>
<dbReference type="PATRIC" id="fig|1249552.3.peg.82"/>
<dbReference type="KEGG" id="pspi:PS2015_80"/>
<proteinExistence type="inferred from homology"/>
<dbReference type="Pfam" id="PF01078">
    <property type="entry name" value="Mg_chelatase"/>
    <property type="match status" value="1"/>
</dbReference>
<comment type="similarity">
    <text evidence="1">Belongs to the Mg-chelatase subunits D/I family. ComM subfamily.</text>
</comment>
<dbReference type="InterPro" id="IPR020568">
    <property type="entry name" value="Ribosomal_Su5_D2-typ_SF"/>
</dbReference>
<keyword evidence="6" id="KW-1185">Reference proteome</keyword>
<organism evidence="5 6">
    <name type="scientific">Pseudohongiella spirulinae</name>
    <dbReference type="NCBI Taxonomy" id="1249552"/>
    <lineage>
        <taxon>Bacteria</taxon>
        <taxon>Pseudomonadati</taxon>
        <taxon>Pseudomonadota</taxon>
        <taxon>Gammaproteobacteria</taxon>
        <taxon>Pseudomonadales</taxon>
        <taxon>Pseudohongiellaceae</taxon>
        <taxon>Pseudohongiella</taxon>
    </lineage>
</organism>
<keyword evidence="3" id="KW-0067">ATP-binding</keyword>
<dbReference type="SUPFAM" id="SSF52540">
    <property type="entry name" value="P-loop containing nucleoside triphosphate hydrolases"/>
    <property type="match status" value="1"/>
</dbReference>
<protein>
    <submittedName>
        <fullName evidence="5">ATP-dependent protease</fullName>
    </submittedName>
</protein>
<dbReference type="InterPro" id="IPR014721">
    <property type="entry name" value="Ribsml_uS5_D2-typ_fold_subgr"/>
</dbReference>
<evidence type="ECO:0000259" key="4">
    <source>
        <dbReference type="SMART" id="SM00382"/>
    </source>
</evidence>
<dbReference type="InterPro" id="IPR045006">
    <property type="entry name" value="CHLI-like"/>
</dbReference>